<proteinExistence type="predicted"/>
<dbReference type="KEGG" id="spsw:Sps_03690"/>
<gene>
    <name evidence="2" type="ORF">Sps_03690</name>
</gene>
<dbReference type="EMBL" id="CP014782">
    <property type="protein sequence ID" value="AQS38808.1"/>
    <property type="molecule type" value="Genomic_DNA"/>
</dbReference>
<dbReference type="RefSeq" id="WP_077753792.1">
    <property type="nucleotide sequence ID" value="NZ_CP014782.1"/>
</dbReference>
<evidence type="ECO:0000313" key="3">
    <source>
        <dbReference type="Proteomes" id="UP000189545"/>
    </source>
</evidence>
<evidence type="ECO:0000256" key="1">
    <source>
        <dbReference type="SAM" id="Phobius"/>
    </source>
</evidence>
<evidence type="ECO:0000313" key="2">
    <source>
        <dbReference type="EMBL" id="AQS38808.1"/>
    </source>
</evidence>
<dbReference type="Proteomes" id="UP000189545">
    <property type="component" value="Chromosome"/>
</dbReference>
<keyword evidence="1" id="KW-0472">Membrane</keyword>
<dbReference type="OrthoDB" id="9882494at2"/>
<keyword evidence="3" id="KW-1185">Reference proteome</keyword>
<name>A0A1S6HTS2_9GAMM</name>
<accession>A0A1S6HTS2</accession>
<keyword evidence="1" id="KW-0812">Transmembrane</keyword>
<sequence length="71" mass="8089">MEELDSDTLKRLGVFLLLNLAALVSLVMIDNEDRNLCNNKSDTVISQQSSTESNTRTCLYYGGRVLHERQR</sequence>
<dbReference type="STRING" id="225848.Sps_03690"/>
<protein>
    <submittedName>
        <fullName evidence="2">Uncharacterized protein</fullName>
    </submittedName>
</protein>
<dbReference type="AlphaFoldDB" id="A0A1S6HTS2"/>
<feature type="transmembrane region" description="Helical" evidence="1">
    <location>
        <begin position="12"/>
        <end position="29"/>
    </location>
</feature>
<keyword evidence="1" id="KW-1133">Transmembrane helix</keyword>
<reference evidence="2 3" key="1">
    <citation type="submission" date="2016-03" db="EMBL/GenBank/DDBJ databases">
        <title>Complete genome sequence of Shewanella psychrophila WP2, a deep sea bacterium isolated from west Pacific sediment.</title>
        <authorList>
            <person name="Xu G."/>
            <person name="Jian H."/>
        </authorList>
    </citation>
    <scope>NUCLEOTIDE SEQUENCE [LARGE SCALE GENOMIC DNA]</scope>
    <source>
        <strain evidence="2 3">WP2</strain>
    </source>
</reference>
<organism evidence="2 3">
    <name type="scientific">Shewanella psychrophila</name>
    <dbReference type="NCBI Taxonomy" id="225848"/>
    <lineage>
        <taxon>Bacteria</taxon>
        <taxon>Pseudomonadati</taxon>
        <taxon>Pseudomonadota</taxon>
        <taxon>Gammaproteobacteria</taxon>
        <taxon>Alteromonadales</taxon>
        <taxon>Shewanellaceae</taxon>
        <taxon>Shewanella</taxon>
    </lineage>
</organism>